<comment type="similarity">
    <text evidence="1">Belongs to the LysR transcriptional regulatory family.</text>
</comment>
<dbReference type="Pfam" id="PF00126">
    <property type="entry name" value="HTH_1"/>
    <property type="match status" value="1"/>
</dbReference>
<organism evidence="6 7">
    <name type="scientific">Gemmobacter lutimaris</name>
    <dbReference type="NCBI Taxonomy" id="2306023"/>
    <lineage>
        <taxon>Bacteria</taxon>
        <taxon>Pseudomonadati</taxon>
        <taxon>Pseudomonadota</taxon>
        <taxon>Alphaproteobacteria</taxon>
        <taxon>Rhodobacterales</taxon>
        <taxon>Paracoccaceae</taxon>
        <taxon>Gemmobacter</taxon>
    </lineage>
</organism>
<reference evidence="6 7" key="1">
    <citation type="submission" date="2018-09" db="EMBL/GenBank/DDBJ databases">
        <title>Gemmobacter lutimaris sp. nov., a marine bacterium isolated from tidal flat.</title>
        <authorList>
            <person name="Lee D.W."/>
            <person name="Yoo Y."/>
            <person name="Kim J.-J."/>
            <person name="Kim B.S."/>
        </authorList>
    </citation>
    <scope>NUCLEOTIDE SEQUENCE [LARGE SCALE GENOMIC DNA]</scope>
    <source>
        <strain evidence="6 7">YJ-T1-11</strain>
    </source>
</reference>
<feature type="domain" description="HTH lysR-type" evidence="5">
    <location>
        <begin position="41"/>
        <end position="98"/>
    </location>
</feature>
<evidence type="ECO:0000256" key="4">
    <source>
        <dbReference type="ARBA" id="ARBA00023163"/>
    </source>
</evidence>
<evidence type="ECO:0000313" key="6">
    <source>
        <dbReference type="EMBL" id="RID90840.1"/>
    </source>
</evidence>
<dbReference type="Gene3D" id="3.40.190.10">
    <property type="entry name" value="Periplasmic binding protein-like II"/>
    <property type="match status" value="2"/>
</dbReference>
<dbReference type="Pfam" id="PF03466">
    <property type="entry name" value="LysR_substrate"/>
    <property type="match status" value="1"/>
</dbReference>
<dbReference type="SUPFAM" id="SSF53850">
    <property type="entry name" value="Periplasmic binding protein-like II"/>
    <property type="match status" value="1"/>
</dbReference>
<dbReference type="PANTHER" id="PTHR30346">
    <property type="entry name" value="TRANSCRIPTIONAL DUAL REGULATOR HCAR-RELATED"/>
    <property type="match status" value="1"/>
</dbReference>
<dbReference type="GO" id="GO:0003677">
    <property type="term" value="F:DNA binding"/>
    <property type="evidence" value="ECO:0007669"/>
    <property type="project" value="UniProtKB-KW"/>
</dbReference>
<dbReference type="InterPro" id="IPR005119">
    <property type="entry name" value="LysR_subst-bd"/>
</dbReference>
<evidence type="ECO:0000313" key="7">
    <source>
        <dbReference type="Proteomes" id="UP000266649"/>
    </source>
</evidence>
<dbReference type="CDD" id="cd08414">
    <property type="entry name" value="PBP2_LTTR_aromatics_like"/>
    <property type="match status" value="1"/>
</dbReference>
<proteinExistence type="inferred from homology"/>
<protein>
    <submittedName>
        <fullName evidence="6">LysR family transcriptional regulator</fullName>
    </submittedName>
</protein>
<evidence type="ECO:0000259" key="5">
    <source>
        <dbReference type="PROSITE" id="PS50931"/>
    </source>
</evidence>
<dbReference type="InterPro" id="IPR036390">
    <property type="entry name" value="WH_DNA-bd_sf"/>
</dbReference>
<evidence type="ECO:0000256" key="3">
    <source>
        <dbReference type="ARBA" id="ARBA00023125"/>
    </source>
</evidence>
<keyword evidence="4" id="KW-0804">Transcription</keyword>
<evidence type="ECO:0000256" key="1">
    <source>
        <dbReference type="ARBA" id="ARBA00009437"/>
    </source>
</evidence>
<sequence length="345" mass="37381">MKGRRQQHGHLCSFDQLRGRCPIVPIQLPCRIDSSLLSKLMELRQLHYFIAIAETEHFGRASTSLRIAQPALSRQMQLLEAELGIDLFERLPRGVRLTPAGRVFLEQTREVKAQLARAVAAARSAAAGTGGRLRLGLIEVAAWQGLLPETIRRFRAEFPQVELALSAMSSPAQLAAIQGGALDAGFLYNPPDDPALGQLALGHHRMILAVPSGAPFAARTGVRLADLEGQDMIGFRRGASPRLSDDLTAALRGAGVTPRRIAETESEADILALVNAGLGMAFVNENQRHRPPPGVRFLPVIDMEVRLHLALVWHRGTPSPARDRLAELTQAMAREGACGAGAEIL</sequence>
<dbReference type="InterPro" id="IPR036388">
    <property type="entry name" value="WH-like_DNA-bd_sf"/>
</dbReference>
<dbReference type="SUPFAM" id="SSF46785">
    <property type="entry name" value="Winged helix' DNA-binding domain"/>
    <property type="match status" value="1"/>
</dbReference>
<name>A0A398BSB9_9RHOB</name>
<dbReference type="PANTHER" id="PTHR30346:SF28">
    <property type="entry name" value="HTH-TYPE TRANSCRIPTIONAL REGULATOR CYNR"/>
    <property type="match status" value="1"/>
</dbReference>
<dbReference type="Gene3D" id="1.10.10.10">
    <property type="entry name" value="Winged helix-like DNA-binding domain superfamily/Winged helix DNA-binding domain"/>
    <property type="match status" value="1"/>
</dbReference>
<keyword evidence="3" id="KW-0238">DNA-binding</keyword>
<evidence type="ECO:0000256" key="2">
    <source>
        <dbReference type="ARBA" id="ARBA00023015"/>
    </source>
</evidence>
<dbReference type="Proteomes" id="UP000266649">
    <property type="component" value="Unassembled WGS sequence"/>
</dbReference>
<keyword evidence="7" id="KW-1185">Reference proteome</keyword>
<accession>A0A398BSB9</accession>
<dbReference type="AlphaFoldDB" id="A0A398BSB9"/>
<dbReference type="InterPro" id="IPR000847">
    <property type="entry name" value="LysR_HTH_N"/>
</dbReference>
<dbReference type="GO" id="GO:0003700">
    <property type="term" value="F:DNA-binding transcription factor activity"/>
    <property type="evidence" value="ECO:0007669"/>
    <property type="project" value="InterPro"/>
</dbReference>
<dbReference type="EMBL" id="QXXQ01000010">
    <property type="protein sequence ID" value="RID90840.1"/>
    <property type="molecule type" value="Genomic_DNA"/>
</dbReference>
<dbReference type="GO" id="GO:0032993">
    <property type="term" value="C:protein-DNA complex"/>
    <property type="evidence" value="ECO:0007669"/>
    <property type="project" value="TreeGrafter"/>
</dbReference>
<keyword evidence="2" id="KW-0805">Transcription regulation</keyword>
<comment type="caution">
    <text evidence="6">The sequence shown here is derived from an EMBL/GenBank/DDBJ whole genome shotgun (WGS) entry which is preliminary data.</text>
</comment>
<dbReference type="FunFam" id="1.10.10.10:FF:000001">
    <property type="entry name" value="LysR family transcriptional regulator"/>
    <property type="match status" value="1"/>
</dbReference>
<dbReference type="PROSITE" id="PS50931">
    <property type="entry name" value="HTH_LYSR"/>
    <property type="match status" value="1"/>
</dbReference>
<dbReference type="PRINTS" id="PR00039">
    <property type="entry name" value="HTHLYSR"/>
</dbReference>
<gene>
    <name evidence="6" type="ORF">D2N39_16230</name>
</gene>